<dbReference type="Proteomes" id="UP001556692">
    <property type="component" value="Unassembled WGS sequence"/>
</dbReference>
<sequence length="155" mass="17007">MSDIPVVGLGFHLEDLPVGRKFRTIGRTVTEADITAFVGVTGMVEVLFTNLEHLRHESAFEGKRLVPAALVYSFAEGLVMQSTLQGTGMAFLSMEFTVQKPTFAGDTLHVECEVLESRRTSKGDRGIVKTMNRVVNQEGAVVITYSPTRMIKAKS</sequence>
<dbReference type="PANTHER" id="PTHR43664:SF1">
    <property type="entry name" value="BETA-METHYLMALYL-COA DEHYDRATASE"/>
    <property type="match status" value="1"/>
</dbReference>
<dbReference type="PANTHER" id="PTHR43664">
    <property type="entry name" value="MONOAMINE OXIDASE-RELATED"/>
    <property type="match status" value="1"/>
</dbReference>
<gene>
    <name evidence="2" type="ORF">ABGN05_16660</name>
</gene>
<proteinExistence type="predicted"/>
<dbReference type="RefSeq" id="WP_367955176.1">
    <property type="nucleotide sequence ID" value="NZ_JBDPGJ010000004.1"/>
</dbReference>
<dbReference type="InterPro" id="IPR029069">
    <property type="entry name" value="HotDog_dom_sf"/>
</dbReference>
<dbReference type="Pfam" id="PF01575">
    <property type="entry name" value="MaoC_dehydratas"/>
    <property type="match status" value="1"/>
</dbReference>
<protein>
    <submittedName>
        <fullName evidence="2">MaoC/PaaZ C-terminal domain-containing protein</fullName>
    </submittedName>
</protein>
<name>A0ABV3SKJ4_9HYPH</name>
<evidence type="ECO:0000313" key="2">
    <source>
        <dbReference type="EMBL" id="MEX0407292.1"/>
    </source>
</evidence>
<dbReference type="SUPFAM" id="SSF54637">
    <property type="entry name" value="Thioesterase/thiol ester dehydrase-isomerase"/>
    <property type="match status" value="1"/>
</dbReference>
<reference evidence="2 3" key="1">
    <citation type="submission" date="2024-05" db="EMBL/GenBank/DDBJ databases">
        <authorList>
            <person name="Jiang F."/>
        </authorList>
    </citation>
    <scope>NUCLEOTIDE SEQUENCE [LARGE SCALE GENOMIC DNA]</scope>
    <source>
        <strain evidence="2 3">LZ166</strain>
    </source>
</reference>
<dbReference type="InterPro" id="IPR002539">
    <property type="entry name" value="MaoC-like_dom"/>
</dbReference>
<accession>A0ABV3SKJ4</accession>
<evidence type="ECO:0000313" key="3">
    <source>
        <dbReference type="Proteomes" id="UP001556692"/>
    </source>
</evidence>
<keyword evidence="3" id="KW-1185">Reference proteome</keyword>
<dbReference type="Gene3D" id="3.10.129.10">
    <property type="entry name" value="Hotdog Thioesterase"/>
    <property type="match status" value="1"/>
</dbReference>
<evidence type="ECO:0000259" key="1">
    <source>
        <dbReference type="Pfam" id="PF01575"/>
    </source>
</evidence>
<organism evidence="2 3">
    <name type="scientific">Aquibium pacificus</name>
    <dbReference type="NCBI Taxonomy" id="3153579"/>
    <lineage>
        <taxon>Bacteria</taxon>
        <taxon>Pseudomonadati</taxon>
        <taxon>Pseudomonadota</taxon>
        <taxon>Alphaproteobacteria</taxon>
        <taxon>Hyphomicrobiales</taxon>
        <taxon>Phyllobacteriaceae</taxon>
        <taxon>Aquibium</taxon>
    </lineage>
</organism>
<dbReference type="EMBL" id="JBDPGJ010000004">
    <property type="protein sequence ID" value="MEX0407292.1"/>
    <property type="molecule type" value="Genomic_DNA"/>
</dbReference>
<comment type="caution">
    <text evidence="2">The sequence shown here is derived from an EMBL/GenBank/DDBJ whole genome shotgun (WGS) entry which is preliminary data.</text>
</comment>
<dbReference type="InterPro" id="IPR052342">
    <property type="entry name" value="MCH/BMMD"/>
</dbReference>
<feature type="domain" description="MaoC-like" evidence="1">
    <location>
        <begin position="18"/>
        <end position="127"/>
    </location>
</feature>